<dbReference type="CDD" id="cd06849">
    <property type="entry name" value="lipoyl_domain"/>
    <property type="match status" value="1"/>
</dbReference>
<evidence type="ECO:0000259" key="14">
    <source>
        <dbReference type="PROSITE" id="PS51826"/>
    </source>
</evidence>
<evidence type="ECO:0000256" key="12">
    <source>
        <dbReference type="SAM" id="Phobius"/>
    </source>
</evidence>
<dbReference type="PROSITE" id="PS51826">
    <property type="entry name" value="PSBD"/>
    <property type="match status" value="1"/>
</dbReference>
<proteinExistence type="inferred from homology"/>
<feature type="domain" description="Lipoyl-binding" evidence="13">
    <location>
        <begin position="35"/>
        <end position="114"/>
    </location>
</feature>
<evidence type="ECO:0000259" key="13">
    <source>
        <dbReference type="PROSITE" id="PS50968"/>
    </source>
</evidence>
<dbReference type="FunFam" id="3.30.559.10:FF:000007">
    <property type="entry name" value="Dihydrolipoamide acetyltransferase component of pyruvate dehydrogenase complex"/>
    <property type="match status" value="1"/>
</dbReference>
<evidence type="ECO:0000256" key="8">
    <source>
        <dbReference type="ARBA" id="ARBA00039275"/>
    </source>
</evidence>
<evidence type="ECO:0000256" key="9">
    <source>
        <dbReference type="ARBA" id="ARBA00042008"/>
    </source>
</evidence>
<feature type="domain" description="Peripheral subunit-binding (PSBD)" evidence="14">
    <location>
        <begin position="155"/>
        <end position="192"/>
    </location>
</feature>
<evidence type="ECO:0000256" key="3">
    <source>
        <dbReference type="ARBA" id="ARBA00022679"/>
    </source>
</evidence>
<dbReference type="InterPro" id="IPR001078">
    <property type="entry name" value="2-oxoacid_DH_actylTfrase"/>
</dbReference>
<dbReference type="PROSITE" id="PS50194">
    <property type="entry name" value="FILAMIN_REPEAT"/>
    <property type="match status" value="2"/>
</dbReference>
<gene>
    <name evidence="15" type="ORF">RJ641_004285</name>
</gene>
<dbReference type="Gene3D" id="2.60.40.10">
    <property type="entry name" value="Immunoglobulins"/>
    <property type="match status" value="3"/>
</dbReference>
<keyword evidence="12" id="KW-0812">Transmembrane</keyword>
<dbReference type="InterPro" id="IPR056434">
    <property type="entry name" value="Ig_GEX2_N"/>
</dbReference>
<dbReference type="InterPro" id="IPR013783">
    <property type="entry name" value="Ig-like_fold"/>
</dbReference>
<dbReference type="Gene3D" id="2.40.50.100">
    <property type="match status" value="1"/>
</dbReference>
<evidence type="ECO:0000256" key="4">
    <source>
        <dbReference type="ARBA" id="ARBA00022823"/>
    </source>
</evidence>
<dbReference type="GO" id="GO:0016407">
    <property type="term" value="F:acetyltransferase activity"/>
    <property type="evidence" value="ECO:0007669"/>
    <property type="project" value="TreeGrafter"/>
</dbReference>
<dbReference type="GO" id="GO:0031405">
    <property type="term" value="F:lipoic acid binding"/>
    <property type="evidence" value="ECO:0007669"/>
    <property type="project" value="TreeGrafter"/>
</dbReference>
<evidence type="ECO:0000256" key="6">
    <source>
        <dbReference type="ARBA" id="ARBA00023315"/>
    </source>
</evidence>
<keyword evidence="12" id="KW-0472">Membrane</keyword>
<feature type="region of interest" description="Disordered" evidence="11">
    <location>
        <begin position="1533"/>
        <end position="1560"/>
    </location>
</feature>
<sequence>MMIGRRFSQKKEWVWGGRRLFSFVVAAGGQDTPSASSSGVSPFLGSRSSSSVLYPPTSSPPFHGDHVEEFQPLCEVQSDKATIEITSRYKGKVSEILYVPGDIVKVGETLLRMSVDSAFPLDSSPNTNLPGSDSKICDINTQASAHQKARMGGVLSTPAIRNLAKECGININDVCGTGKDGRVLKEDVFSYAAQKGIKMADHLIDEFLGRRETKSSTSTSDGQYAQPFGFSIGYQMLSRILKEARKLSFLDDEIYGFNSAVRGFQRAMVKSMMMAAKVPHFHYIEEINCEAMVDLKSSFQSQNCDPDIKHTFLPILTKTLSMALSKYPMMNSCYIEETQEVILRGSHNIGIAMATPHGLVVPNIKNVQTLSLLEVTRELSRLQHLALENKLTPEDISGGTITLSNIGAIGGKFGSPLLNLPEVAIIAMGRIQRVPRYLDDENVYPASIMTVNIGADHRVLDGSTVARFCNEWKQLIENPEIVGFDMMTLVHVAWLLVGGENLEKPSFAFSWPDDKNAFKAGDIAFINIKVLGNFHGHALNLVLSVNDKVGNSSLVSGVASYFEGDPHGWRISFIPIMVGVFNVLITDDHFGVFDSSLHYQVLPGALHSSVCEASWLSLANEFVAGEEATVLILPKDAFGNNISLASDEPHSCNFSVSSTYVNGSDATVINSTFMGWNEFGYVSIKFTVASAGSLLLRVGGGNQILKGSPLHFKVNPGSMDVSSCLAEWKYGTNLLQIFSKLEIFIHQRDFYGNLVPALYAFDAQVINKGTNLSVPVADLSFKEVTPGIQLFSFKVSEPGSFVLTIFDIERKKSILNMPYEYTVFLGYCDGSNSIVNGSGLDISIAGETAKFSVYLYDKYQYPSLIEKEMLWIHIVREVDSYRVLPTVYLKEISNDNELAPHPNNTSAGVPKVEDSAFNVLYTPVKSGTYKINVFCGNVQLNSGHSFKKEVRPGAINMSLSRVVKFSDKIPQMVKSEIVVQLMDSYSNPVLFQNSKLALEIGSNKSSGYVTWEFTDNNNGTYTVYYLMKDVGTYEICAAFDGNHFSPCPIQVNVYKREYFPIANDDLVSVWEDESVAFDVLQNDHFADGNSSTIEFSQPAHGSVLQYGSLLRYTPYKNFFGNDSFLYTISDVNGNQVSAAVNLSVLTIPPQLVAFPSQLQATEDLISPRFGGFSGFEIVYSAVMENITVSLGAKSGSIFLSPMLMMFGQRTLRGLSVIEGDGEPKTLTLMGHVDIINYALQSIQYLGNANFSGEDKLLISTMNKNGKSNFTIPVLVEPINDPPFIDVPEFIILDENNGRPSPIFDQEKHSFKFSADDPDFVNFPGNDSQFVVAFSMEVNSGVLVTNLPAELINTTELKLKNSGRWQPVQTFVTISKRFAVRAKGVRFRATLAQCNNIMKKLLYEGEEHGASLTLIINDMGNYGCYPDCTQGMSVPLSSESTINLIRRMPMTSFVAHALGSAIVIEFLVTFSLGVLLVFYMCKCAFVLLKEKRSPDARTSEPSKLPNSLKQASGINLTEDVTYLSGCCPSPLSFGEQSSNFRQRSRKQSKQGESSSEAYHSSQLVIDQTQQASLPNFTPLSIEKEKKEAI</sequence>
<feature type="repeat" description="Filamin" evidence="10">
    <location>
        <begin position="825"/>
        <end position="950"/>
    </location>
</feature>
<dbReference type="EMBL" id="JBAMMX010000012">
    <property type="protein sequence ID" value="KAK6930191.1"/>
    <property type="molecule type" value="Genomic_DNA"/>
</dbReference>
<dbReference type="Pfam" id="PF00198">
    <property type="entry name" value="2-oxoacid_dh"/>
    <property type="match status" value="1"/>
</dbReference>
<keyword evidence="4" id="KW-0450">Lipoyl</keyword>
<dbReference type="Proteomes" id="UP001370490">
    <property type="component" value="Unassembled WGS sequence"/>
</dbReference>
<evidence type="ECO:0000313" key="16">
    <source>
        <dbReference type="Proteomes" id="UP001370490"/>
    </source>
</evidence>
<evidence type="ECO:0000256" key="11">
    <source>
        <dbReference type="SAM" id="MobiDB-lite"/>
    </source>
</evidence>
<dbReference type="PROSITE" id="PS50968">
    <property type="entry name" value="BIOTINYL_LIPOYL"/>
    <property type="match status" value="1"/>
</dbReference>
<dbReference type="Pfam" id="PF02817">
    <property type="entry name" value="E3_binding"/>
    <property type="match status" value="1"/>
</dbReference>
<dbReference type="Pfam" id="PF00630">
    <property type="entry name" value="Filamin"/>
    <property type="match status" value="2"/>
</dbReference>
<dbReference type="Gene3D" id="4.10.320.10">
    <property type="entry name" value="E3-binding domain"/>
    <property type="match status" value="1"/>
</dbReference>
<dbReference type="InterPro" id="IPR050743">
    <property type="entry name" value="2-oxoacid_DH_E2_comp"/>
</dbReference>
<dbReference type="Gene3D" id="3.30.559.10">
    <property type="entry name" value="Chloramphenicol acetyltransferase-like domain"/>
    <property type="match status" value="1"/>
</dbReference>
<feature type="repeat" description="Filamin" evidence="10">
    <location>
        <begin position="1012"/>
        <end position="1053"/>
    </location>
</feature>
<dbReference type="EC" id="2.3.1.168" evidence="7"/>
<comment type="similarity">
    <text evidence="2">Belongs to the 2-oxoacid dehydrogenase family.</text>
</comment>
<dbReference type="GO" id="GO:0005739">
    <property type="term" value="C:mitochondrion"/>
    <property type="evidence" value="ECO:0007669"/>
    <property type="project" value="TreeGrafter"/>
</dbReference>
<dbReference type="PANTHER" id="PTHR43178">
    <property type="entry name" value="DIHYDROLIPOAMIDE ACETYLTRANSFERASE COMPONENT OF PYRUVATE DEHYDROGENASE COMPLEX"/>
    <property type="match status" value="1"/>
</dbReference>
<feature type="compositionally biased region" description="Polar residues" evidence="11">
    <location>
        <begin position="1549"/>
        <end position="1560"/>
    </location>
</feature>
<comment type="cofactor">
    <cofactor evidence="1">
        <name>(R)-lipoate</name>
        <dbReference type="ChEBI" id="CHEBI:83088"/>
    </cofactor>
</comment>
<evidence type="ECO:0000256" key="2">
    <source>
        <dbReference type="ARBA" id="ARBA00007317"/>
    </source>
</evidence>
<organism evidence="15 16">
    <name type="scientific">Dillenia turbinata</name>
    <dbReference type="NCBI Taxonomy" id="194707"/>
    <lineage>
        <taxon>Eukaryota</taxon>
        <taxon>Viridiplantae</taxon>
        <taxon>Streptophyta</taxon>
        <taxon>Embryophyta</taxon>
        <taxon>Tracheophyta</taxon>
        <taxon>Spermatophyta</taxon>
        <taxon>Magnoliopsida</taxon>
        <taxon>eudicotyledons</taxon>
        <taxon>Gunneridae</taxon>
        <taxon>Pentapetalae</taxon>
        <taxon>Dilleniales</taxon>
        <taxon>Dilleniaceae</taxon>
        <taxon>Dillenia</taxon>
    </lineage>
</organism>
<dbReference type="InterPro" id="IPR017868">
    <property type="entry name" value="Filamin/ABP280_repeat-like"/>
</dbReference>
<dbReference type="Pfam" id="PF23616">
    <property type="entry name" value="Ig_GEX2_N"/>
    <property type="match status" value="2"/>
</dbReference>
<keyword evidence="5" id="KW-0809">Transit peptide</keyword>
<dbReference type="InterPro" id="IPR011053">
    <property type="entry name" value="Single_hybrid_motif"/>
</dbReference>
<dbReference type="Gene3D" id="2.60.40.2810">
    <property type="match status" value="1"/>
</dbReference>
<dbReference type="InterPro" id="IPR000089">
    <property type="entry name" value="Biotin_lipoyl"/>
</dbReference>
<name>A0AAN8VI32_9MAGN</name>
<dbReference type="PANTHER" id="PTHR43178:SF14">
    <property type="entry name" value="LIPOAMIDE ACYLTRANSFERASE COMPONENT OF BRANCHED-CHAIN ALPHA-KETO ACID DEHYDROGENASE COMPLEX, MITOCHONDRIAL"/>
    <property type="match status" value="1"/>
</dbReference>
<dbReference type="SUPFAM" id="SSF51230">
    <property type="entry name" value="Single hybrid motif"/>
    <property type="match status" value="1"/>
</dbReference>
<dbReference type="Pfam" id="PF00364">
    <property type="entry name" value="Biotin_lipoyl"/>
    <property type="match status" value="1"/>
</dbReference>
<comment type="caution">
    <text evidence="15">The sequence shown here is derived from an EMBL/GenBank/DDBJ whole genome shotgun (WGS) entry which is preliminary data.</text>
</comment>
<accession>A0AAN8VI32</accession>
<dbReference type="InterPro" id="IPR004167">
    <property type="entry name" value="PSBD"/>
</dbReference>
<dbReference type="Pfam" id="PF17963">
    <property type="entry name" value="Big_9"/>
    <property type="match status" value="1"/>
</dbReference>
<evidence type="ECO:0000256" key="5">
    <source>
        <dbReference type="ARBA" id="ARBA00022946"/>
    </source>
</evidence>
<evidence type="ECO:0000256" key="1">
    <source>
        <dbReference type="ARBA" id="ARBA00001938"/>
    </source>
</evidence>
<keyword evidence="6" id="KW-0012">Acyltransferase</keyword>
<reference evidence="15 16" key="1">
    <citation type="submission" date="2023-12" db="EMBL/GenBank/DDBJ databases">
        <title>A high-quality genome assembly for Dillenia turbinata (Dilleniales).</title>
        <authorList>
            <person name="Chanderbali A."/>
        </authorList>
    </citation>
    <scope>NUCLEOTIDE SEQUENCE [LARGE SCALE GENOMIC DNA]</scope>
    <source>
        <strain evidence="15">LSX21</strain>
        <tissue evidence="15">Leaf</tissue>
    </source>
</reference>
<dbReference type="InterPro" id="IPR023213">
    <property type="entry name" value="CAT-like_dom_sf"/>
</dbReference>
<dbReference type="GO" id="GO:0043754">
    <property type="term" value="F:dihydrolipoamide branched chain acyltransferase activity"/>
    <property type="evidence" value="ECO:0007669"/>
    <property type="project" value="UniProtKB-EC"/>
</dbReference>
<keyword evidence="12" id="KW-1133">Transmembrane helix</keyword>
<dbReference type="InterPro" id="IPR036625">
    <property type="entry name" value="E3-bd_dom_sf"/>
</dbReference>
<dbReference type="InterPro" id="IPR014756">
    <property type="entry name" value="Ig_E-set"/>
</dbReference>
<evidence type="ECO:0000256" key="7">
    <source>
        <dbReference type="ARBA" id="ARBA00038880"/>
    </source>
</evidence>
<protein>
    <recommendedName>
        <fullName evidence="8">Lipoamide acyltransferase component of branched-chain alpha-keto acid dehydrogenase complex, mitochondrial</fullName>
        <ecNumber evidence="7">2.3.1.168</ecNumber>
    </recommendedName>
    <alternativeName>
        <fullName evidence="9">Branched-chain alpha-keto acid dehydrogenase complex component E2</fullName>
    </alternativeName>
</protein>
<dbReference type="SUPFAM" id="SSF81296">
    <property type="entry name" value="E set domains"/>
    <property type="match status" value="2"/>
</dbReference>
<dbReference type="PROSITE" id="PS00189">
    <property type="entry name" value="LIPOYL"/>
    <property type="match status" value="1"/>
</dbReference>
<feature type="transmembrane region" description="Helical" evidence="12">
    <location>
        <begin position="1452"/>
        <end position="1480"/>
    </location>
</feature>
<keyword evidence="16" id="KW-1185">Reference proteome</keyword>
<keyword evidence="3" id="KW-0808">Transferase</keyword>
<dbReference type="InterPro" id="IPR003016">
    <property type="entry name" value="2-oxoA_DH_lipoyl-BS"/>
</dbReference>
<evidence type="ECO:0000256" key="10">
    <source>
        <dbReference type="PROSITE-ProRule" id="PRU00087"/>
    </source>
</evidence>
<evidence type="ECO:0000313" key="15">
    <source>
        <dbReference type="EMBL" id="KAK6930191.1"/>
    </source>
</evidence>
<dbReference type="SUPFAM" id="SSF47005">
    <property type="entry name" value="Peripheral subunit-binding domain of 2-oxo acid dehydrogenase complex"/>
    <property type="match status" value="1"/>
</dbReference>
<dbReference type="SUPFAM" id="SSF52777">
    <property type="entry name" value="CoA-dependent acyltransferases"/>
    <property type="match status" value="1"/>
</dbReference>